<dbReference type="Pfam" id="PF00037">
    <property type="entry name" value="Fer4"/>
    <property type="match status" value="2"/>
</dbReference>
<dbReference type="SUPFAM" id="SSF52833">
    <property type="entry name" value="Thioredoxin-like"/>
    <property type="match status" value="1"/>
</dbReference>
<organism evidence="7 8">
    <name type="scientific">Fervidobacterium islandicum</name>
    <dbReference type="NCBI Taxonomy" id="2423"/>
    <lineage>
        <taxon>Bacteria</taxon>
        <taxon>Thermotogati</taxon>
        <taxon>Thermotogota</taxon>
        <taxon>Thermotogae</taxon>
        <taxon>Thermotogales</taxon>
        <taxon>Fervidobacteriaceae</taxon>
        <taxon>Fervidobacterium</taxon>
    </lineage>
</organism>
<dbReference type="SMART" id="SM00928">
    <property type="entry name" value="NADH_4Fe-4S"/>
    <property type="match status" value="1"/>
</dbReference>
<reference evidence="7 8" key="1">
    <citation type="journal article" date="2015" name="Stand. Genomic Sci.">
        <title>Genome sequence of a native-feather degrading extremely thermophilic Eubacterium, Fervidobacterium islandicum AW-1.</title>
        <authorList>
            <person name="Lee Y.J."/>
            <person name="Jeong H."/>
            <person name="Park G.S."/>
            <person name="Kwak Y."/>
            <person name="Lee S.J."/>
            <person name="Lee S.J."/>
            <person name="Park M.K."/>
            <person name="Kim J.Y."/>
            <person name="Kang H.K."/>
            <person name="Shin J.H."/>
            <person name="Lee D.W."/>
        </authorList>
    </citation>
    <scope>NUCLEOTIDE SEQUENCE [LARGE SCALE GENOMIC DNA]</scope>
    <source>
        <strain evidence="7 8">AW-1</strain>
    </source>
</reference>
<evidence type="ECO:0000256" key="5">
    <source>
        <dbReference type="ARBA" id="ARBA00023014"/>
    </source>
</evidence>
<evidence type="ECO:0000256" key="1">
    <source>
        <dbReference type="ARBA" id="ARBA00007523"/>
    </source>
</evidence>
<dbReference type="Proteomes" id="UP000093740">
    <property type="component" value="Chromosome"/>
</dbReference>
<evidence type="ECO:0000259" key="6">
    <source>
        <dbReference type="PROSITE" id="PS51379"/>
    </source>
</evidence>
<keyword evidence="3" id="KW-0479">Metal-binding</keyword>
<dbReference type="FunFam" id="3.40.50.11540:FF:000001">
    <property type="entry name" value="NADH dehydrogenase [ubiquinone] flavoprotein 1, mitochondrial"/>
    <property type="match status" value="1"/>
</dbReference>
<dbReference type="PANTHER" id="PTHR43578">
    <property type="entry name" value="NADH-QUINONE OXIDOREDUCTASE SUBUNIT F"/>
    <property type="match status" value="1"/>
</dbReference>
<gene>
    <name evidence="7" type="ORF">NA23_04205</name>
</gene>
<proteinExistence type="inferred from homology"/>
<dbReference type="Gene3D" id="3.40.30.10">
    <property type="entry name" value="Glutaredoxin"/>
    <property type="match status" value="1"/>
</dbReference>
<dbReference type="SUPFAM" id="SSF142984">
    <property type="entry name" value="Nqo1 middle domain-like"/>
    <property type="match status" value="1"/>
</dbReference>
<dbReference type="CDD" id="cd02980">
    <property type="entry name" value="TRX_Fd_family"/>
    <property type="match status" value="1"/>
</dbReference>
<dbReference type="PROSITE" id="PS00645">
    <property type="entry name" value="COMPLEX1_51K_2"/>
    <property type="match status" value="1"/>
</dbReference>
<protein>
    <submittedName>
        <fullName evidence="7">NADH-quinone oxidoreductase subunit NuoF</fullName>
    </submittedName>
</protein>
<name>A0AAI8GDW4_FERIS</name>
<dbReference type="InterPro" id="IPR036249">
    <property type="entry name" value="Thioredoxin-like_sf"/>
</dbReference>
<dbReference type="FunFam" id="1.20.1440.230:FF:000001">
    <property type="entry name" value="Mitochondrial NADH dehydrogenase flavoprotein 1"/>
    <property type="match status" value="1"/>
</dbReference>
<dbReference type="Pfam" id="PF01257">
    <property type="entry name" value="2Fe-2S_thioredx"/>
    <property type="match status" value="1"/>
</dbReference>
<dbReference type="Gene3D" id="3.10.20.600">
    <property type="match status" value="1"/>
</dbReference>
<dbReference type="GO" id="GO:0046872">
    <property type="term" value="F:metal ion binding"/>
    <property type="evidence" value="ECO:0007669"/>
    <property type="project" value="UniProtKB-KW"/>
</dbReference>
<evidence type="ECO:0000256" key="2">
    <source>
        <dbReference type="ARBA" id="ARBA00022485"/>
    </source>
</evidence>
<dbReference type="InterPro" id="IPR001949">
    <property type="entry name" value="NADH-UbQ_OxRdtase_51kDa_CS"/>
</dbReference>
<dbReference type="SUPFAM" id="SSF140490">
    <property type="entry name" value="Nqo1C-terminal domain-like"/>
    <property type="match status" value="1"/>
</dbReference>
<feature type="domain" description="4Fe-4S ferredoxin-type" evidence="6">
    <location>
        <begin position="576"/>
        <end position="605"/>
    </location>
</feature>
<dbReference type="PROSITE" id="PS00198">
    <property type="entry name" value="4FE4S_FER_1"/>
    <property type="match status" value="1"/>
</dbReference>
<dbReference type="KEGG" id="fia:NA23_04205"/>
<dbReference type="InterPro" id="IPR017900">
    <property type="entry name" value="4Fe4S_Fe_S_CS"/>
</dbReference>
<feature type="domain" description="4Fe-4S ferredoxin-type" evidence="6">
    <location>
        <begin position="606"/>
        <end position="634"/>
    </location>
</feature>
<evidence type="ECO:0000313" key="8">
    <source>
        <dbReference type="Proteomes" id="UP000093740"/>
    </source>
</evidence>
<dbReference type="Gene3D" id="3.30.70.20">
    <property type="match status" value="1"/>
</dbReference>
<dbReference type="InterPro" id="IPR037207">
    <property type="entry name" value="Nuop51_4Fe4S-bd_sf"/>
</dbReference>
<dbReference type="PROSITE" id="PS51379">
    <property type="entry name" value="4FE4S_FER_2"/>
    <property type="match status" value="2"/>
</dbReference>
<dbReference type="Gene3D" id="6.10.250.1450">
    <property type="match status" value="1"/>
</dbReference>
<dbReference type="PANTHER" id="PTHR43578:SF2">
    <property type="entry name" value="BIFURCATING [FEFE] HYDROGENASE BETA SUBUNIT"/>
    <property type="match status" value="1"/>
</dbReference>
<dbReference type="Gene3D" id="3.40.50.11540">
    <property type="entry name" value="NADH-ubiquinone oxidoreductase 51kDa subunit"/>
    <property type="match status" value="1"/>
</dbReference>
<dbReference type="AlphaFoldDB" id="A0AAI8GDW4"/>
<dbReference type="EMBL" id="CP014334">
    <property type="protein sequence ID" value="AMW33699.2"/>
    <property type="molecule type" value="Genomic_DNA"/>
</dbReference>
<comment type="similarity">
    <text evidence="1">Belongs to the complex I 51 kDa subunit family.</text>
</comment>
<keyword evidence="2" id="KW-0004">4Fe-4S</keyword>
<evidence type="ECO:0000256" key="4">
    <source>
        <dbReference type="ARBA" id="ARBA00023004"/>
    </source>
</evidence>
<keyword evidence="5" id="KW-0411">Iron-sulfur</keyword>
<dbReference type="Pfam" id="PF10589">
    <property type="entry name" value="NADH_4Fe-4S"/>
    <property type="match status" value="1"/>
</dbReference>
<dbReference type="GO" id="GO:0051539">
    <property type="term" value="F:4 iron, 4 sulfur cluster binding"/>
    <property type="evidence" value="ECO:0007669"/>
    <property type="project" value="UniProtKB-KW"/>
</dbReference>
<dbReference type="GO" id="GO:0008137">
    <property type="term" value="F:NADH dehydrogenase (ubiquinone) activity"/>
    <property type="evidence" value="ECO:0007669"/>
    <property type="project" value="InterPro"/>
</dbReference>
<dbReference type="InterPro" id="IPR017896">
    <property type="entry name" value="4Fe4S_Fe-S-bd"/>
</dbReference>
<dbReference type="Pfam" id="PF01512">
    <property type="entry name" value="Complex1_51K"/>
    <property type="match status" value="1"/>
</dbReference>
<dbReference type="SUPFAM" id="SSF54862">
    <property type="entry name" value="4Fe-4S ferredoxins"/>
    <property type="match status" value="1"/>
</dbReference>
<dbReference type="SUPFAM" id="SSF142019">
    <property type="entry name" value="Nqo1 FMN-binding domain-like"/>
    <property type="match status" value="1"/>
</dbReference>
<dbReference type="Gene3D" id="1.20.1440.230">
    <property type="entry name" value="NADH-ubiquinone oxidoreductase 51kDa subunit, iron-sulphur binding domain"/>
    <property type="match status" value="1"/>
</dbReference>
<dbReference type="InterPro" id="IPR037225">
    <property type="entry name" value="Nuo51_FMN-bd_sf"/>
</dbReference>
<evidence type="ECO:0000256" key="3">
    <source>
        <dbReference type="ARBA" id="ARBA00022723"/>
    </source>
</evidence>
<dbReference type="InterPro" id="IPR019575">
    <property type="entry name" value="Nuop51_4Fe4S-bd"/>
</dbReference>
<evidence type="ECO:0000313" key="7">
    <source>
        <dbReference type="EMBL" id="AMW33699.2"/>
    </source>
</evidence>
<keyword evidence="4" id="KW-0408">Iron</keyword>
<dbReference type="GO" id="GO:0010181">
    <property type="term" value="F:FMN binding"/>
    <property type="evidence" value="ECO:0007669"/>
    <property type="project" value="InterPro"/>
</dbReference>
<sequence length="634" mass="69359">MSTVIANEPVLKSPQELFDFIEKLKEKRERKLQKPCVYVCVGTGCTASGSRKVYAKFVEVIKAKGLDIKIEKIDDDDEPVKKTGCCGLCSLGPLVKIMPSGITYSHVTVNDVEEIVERTLLKGEAIERLLLTDPITDNKVERLEDATFFKNQTFYIMEAVGTSECESIEDYMARGGYSSLAKVLSGMDRLEIINLIKASGLRGRGGGGFPTGLKWEAAYKSQGDIKYVVCNADEGDPGAFMNRTLLERDPHSVLEGMIIAAYAIGARKGYAYIRAEYPIAVEMFNKAIEDAKRYGLLGKSILGTDFSFDLYVKEGAGAFVCGEETALLASIEGKRGVPRPRPPFPAQSGLWGKPTLINNVESYANVPKIIRDGVENYRKRGVENSPGTKMFSVTGPLKLTGIIEIQFGTTIRYILENICGGTSNGRKIKAIQIGGPSGACLPEELFDLPLDYDSLKSVGAMVGSGGIVAITDDRCMVEVARFFLDFTKRESCGKCVPCREGTMQAYNILEKFTQGKATYEDLENLEYLSEIIKTASLCGLGKTAPNPIISTLKYFRPEYIEHIEGKCPSGMCTAFKKYVIIPEKCKSCSLCARSCPNGAISGERGKPYVIDQEKCIKCGLCVTKCKFGAIELVG</sequence>
<keyword evidence="8" id="KW-1185">Reference proteome</keyword>
<dbReference type="RefSeq" id="WP_236938590.1">
    <property type="nucleotide sequence ID" value="NZ_CP014334.2"/>
</dbReference>
<dbReference type="InterPro" id="IPR011538">
    <property type="entry name" value="Nuo51_FMN-bd"/>
</dbReference>
<accession>A0AAI8GDW4</accession>